<name>A0A0E9PIB6_ANGAN</name>
<dbReference type="EMBL" id="GBXM01104757">
    <property type="protein sequence ID" value="JAH03820.1"/>
    <property type="molecule type" value="Transcribed_RNA"/>
</dbReference>
<proteinExistence type="predicted"/>
<organism evidence="1">
    <name type="scientific">Anguilla anguilla</name>
    <name type="common">European freshwater eel</name>
    <name type="synonym">Muraena anguilla</name>
    <dbReference type="NCBI Taxonomy" id="7936"/>
    <lineage>
        <taxon>Eukaryota</taxon>
        <taxon>Metazoa</taxon>
        <taxon>Chordata</taxon>
        <taxon>Craniata</taxon>
        <taxon>Vertebrata</taxon>
        <taxon>Euteleostomi</taxon>
        <taxon>Actinopterygii</taxon>
        <taxon>Neopterygii</taxon>
        <taxon>Teleostei</taxon>
        <taxon>Anguilliformes</taxon>
        <taxon>Anguillidae</taxon>
        <taxon>Anguilla</taxon>
    </lineage>
</organism>
<accession>A0A0E9PIB6</accession>
<protein>
    <submittedName>
        <fullName evidence="1">Uncharacterized protein</fullName>
    </submittedName>
</protein>
<sequence length="45" mass="4553">MGLFSLSPVSGTVGGAQHTLASSPLMLQQVQVTGWPGASTLHSLC</sequence>
<reference evidence="1" key="1">
    <citation type="submission" date="2014-11" db="EMBL/GenBank/DDBJ databases">
        <authorList>
            <person name="Amaro Gonzalez C."/>
        </authorList>
    </citation>
    <scope>NUCLEOTIDE SEQUENCE</scope>
</reference>
<dbReference type="AlphaFoldDB" id="A0A0E9PIB6"/>
<evidence type="ECO:0000313" key="1">
    <source>
        <dbReference type="EMBL" id="JAH03820.1"/>
    </source>
</evidence>
<reference evidence="1" key="2">
    <citation type="journal article" date="2015" name="Fish Shellfish Immunol.">
        <title>Early steps in the European eel (Anguilla anguilla)-Vibrio vulnificus interaction in the gills: Role of the RtxA13 toxin.</title>
        <authorList>
            <person name="Callol A."/>
            <person name="Pajuelo D."/>
            <person name="Ebbesson L."/>
            <person name="Teles M."/>
            <person name="MacKenzie S."/>
            <person name="Amaro C."/>
        </authorList>
    </citation>
    <scope>NUCLEOTIDE SEQUENCE</scope>
</reference>